<dbReference type="Gene3D" id="1.10.472.170">
    <property type="match status" value="1"/>
</dbReference>
<evidence type="ECO:0008006" key="2">
    <source>
        <dbReference type="Google" id="ProtNLM"/>
    </source>
</evidence>
<dbReference type="AlphaFoldDB" id="A0A6C0J2R6"/>
<evidence type="ECO:0000313" key="1">
    <source>
        <dbReference type="EMBL" id="QHT99622.1"/>
    </source>
</evidence>
<dbReference type="CDD" id="cd00043">
    <property type="entry name" value="CYCLIN_SF"/>
    <property type="match status" value="1"/>
</dbReference>
<dbReference type="InterPro" id="IPR036915">
    <property type="entry name" value="Cyclin-like_sf"/>
</dbReference>
<sequence length="357" mass="41148">MSIFLSLNNQHVFDFIEEIDNFGTMNKGKNSDLQDLQDLQDSCVNNKVIKYNNEKINICCNNKQLIKENGTIMCQNCGIINDILYDDSVEYNEDGTFDQYRTSIDPRFVSMSYATVISTNSKTRNSEQINAMRRAHFWNTIPSKEQTLFKSFNNIKFVCESYSIKNNIMLYAQNLMHVVKRCQSNNKSENGQVLTNRANNIDRLESACVYYACRHYNEQISELQVGKMFGLKDPKYNVGLGQQMMHKIIHKEIDLSQDIYDNKNNLIDTYCKRIKCPDIIKEKSNKLYEQVDKLNILNDHSQQSIAVGLVYFMLLLHNIDIPKSHVAVVCTGKKGATATIDKVYNKLVSNFSKLNIV</sequence>
<organism evidence="1">
    <name type="scientific">viral metagenome</name>
    <dbReference type="NCBI Taxonomy" id="1070528"/>
    <lineage>
        <taxon>unclassified sequences</taxon>
        <taxon>metagenomes</taxon>
        <taxon>organismal metagenomes</taxon>
    </lineage>
</organism>
<dbReference type="EMBL" id="MN740311">
    <property type="protein sequence ID" value="QHT99622.1"/>
    <property type="molecule type" value="Genomic_DNA"/>
</dbReference>
<protein>
    <recommendedName>
        <fullName evidence="2">Transcription factor TFIIB cyclin-like domain-containing protein</fullName>
    </recommendedName>
</protein>
<accession>A0A6C0J2R6</accession>
<proteinExistence type="predicted"/>
<reference evidence="1" key="1">
    <citation type="journal article" date="2020" name="Nature">
        <title>Giant virus diversity and host interactions through global metagenomics.</title>
        <authorList>
            <person name="Schulz F."/>
            <person name="Roux S."/>
            <person name="Paez-Espino D."/>
            <person name="Jungbluth S."/>
            <person name="Walsh D.A."/>
            <person name="Denef V.J."/>
            <person name="McMahon K.D."/>
            <person name="Konstantinidis K.T."/>
            <person name="Eloe-Fadrosh E.A."/>
            <person name="Kyrpides N.C."/>
            <person name="Woyke T."/>
        </authorList>
    </citation>
    <scope>NUCLEOTIDE SEQUENCE</scope>
    <source>
        <strain evidence="1">GVMAG-M-3300025727-45</strain>
    </source>
</reference>
<dbReference type="SUPFAM" id="SSF47954">
    <property type="entry name" value="Cyclin-like"/>
    <property type="match status" value="1"/>
</dbReference>
<dbReference type="Gene3D" id="1.10.472.10">
    <property type="entry name" value="Cyclin-like"/>
    <property type="match status" value="1"/>
</dbReference>
<name>A0A6C0J2R6_9ZZZZ</name>